<dbReference type="Proteomes" id="UP001317742">
    <property type="component" value="Chromosome"/>
</dbReference>
<organism evidence="1 2">
    <name type="scientific">Pseudodesulfovibrio nedwellii</name>
    <dbReference type="NCBI Taxonomy" id="2973072"/>
    <lineage>
        <taxon>Bacteria</taxon>
        <taxon>Pseudomonadati</taxon>
        <taxon>Thermodesulfobacteriota</taxon>
        <taxon>Desulfovibrionia</taxon>
        <taxon>Desulfovibrionales</taxon>
        <taxon>Desulfovibrionaceae</taxon>
    </lineage>
</organism>
<dbReference type="PANTHER" id="PTHR31270:SF1">
    <property type="entry name" value="GLUTAMINYL-PEPTIDE CYCLOTRANSFERASE"/>
    <property type="match status" value="1"/>
</dbReference>
<accession>A0ABM8B471</accession>
<proteinExistence type="predicted"/>
<keyword evidence="2" id="KW-1185">Reference proteome</keyword>
<dbReference type="Pfam" id="PF05096">
    <property type="entry name" value="Glu_cyclase_2"/>
    <property type="match status" value="1"/>
</dbReference>
<evidence type="ECO:0000313" key="1">
    <source>
        <dbReference type="EMBL" id="BDQ38636.1"/>
    </source>
</evidence>
<dbReference type="EMBL" id="AP026709">
    <property type="protein sequence ID" value="BDQ38636.1"/>
    <property type="molecule type" value="Genomic_DNA"/>
</dbReference>
<evidence type="ECO:0008006" key="3">
    <source>
        <dbReference type="Google" id="ProtNLM"/>
    </source>
</evidence>
<dbReference type="InterPro" id="IPR007788">
    <property type="entry name" value="QCT"/>
</dbReference>
<dbReference type="PANTHER" id="PTHR31270">
    <property type="entry name" value="GLUTAMINYL-PEPTIDE CYCLOTRANSFERASE"/>
    <property type="match status" value="1"/>
</dbReference>
<evidence type="ECO:0000313" key="2">
    <source>
        <dbReference type="Proteomes" id="UP001317742"/>
    </source>
</evidence>
<reference evidence="1 2" key="1">
    <citation type="submission" date="2022-08" db="EMBL/GenBank/DDBJ databases">
        <title>Genome Sequence of the sulphate-reducing bacterium, Pseudodesulfovibrio sp. SYK.</title>
        <authorList>
            <person name="Kondo R."/>
            <person name="Kataoka T."/>
        </authorList>
    </citation>
    <scope>NUCLEOTIDE SEQUENCE [LARGE SCALE GENOMIC DNA]</scope>
    <source>
        <strain evidence="1 2">SYK</strain>
    </source>
</reference>
<dbReference type="SUPFAM" id="SSF63825">
    <property type="entry name" value="YWTD domain"/>
    <property type="match status" value="1"/>
</dbReference>
<name>A0ABM8B471_9BACT</name>
<sequence>MLTWRSGTGFIYGLDDMKKRTSFAYRKKSEKTEGWGLAFDGTDFILSSGTASLHFHAPEDFAQIKTVTVTDNNTPVRFLNELEYVNGLLYANIWKSDIMVIIDPESGLVQGRIDLSPLRQRLSEDSGVANGIALNAQTGRLYVTGKHWNKLFEIEIPKF</sequence>
<protein>
    <recommendedName>
        <fullName evidence="3">Glutamine cyclotransferase</fullName>
    </recommendedName>
</protein>
<gene>
    <name evidence="1" type="ORF">SYK_29960</name>
</gene>